<keyword evidence="1" id="KW-0378">Hydrolase</keyword>
<organism evidence="2 3">
    <name type="scientific">Plakobranchus ocellatus</name>
    <dbReference type="NCBI Taxonomy" id="259542"/>
    <lineage>
        <taxon>Eukaryota</taxon>
        <taxon>Metazoa</taxon>
        <taxon>Spiralia</taxon>
        <taxon>Lophotrochozoa</taxon>
        <taxon>Mollusca</taxon>
        <taxon>Gastropoda</taxon>
        <taxon>Heterobranchia</taxon>
        <taxon>Euthyneura</taxon>
        <taxon>Panpulmonata</taxon>
        <taxon>Sacoglossa</taxon>
        <taxon>Placobranchoidea</taxon>
        <taxon>Plakobranchidae</taxon>
        <taxon>Plakobranchus</taxon>
    </lineage>
</organism>
<evidence type="ECO:0000313" key="2">
    <source>
        <dbReference type="EMBL" id="GFN81450.1"/>
    </source>
</evidence>
<proteinExistence type="predicted"/>
<evidence type="ECO:0000313" key="3">
    <source>
        <dbReference type="Proteomes" id="UP000735302"/>
    </source>
</evidence>
<evidence type="ECO:0000256" key="1">
    <source>
        <dbReference type="ARBA" id="ARBA00022722"/>
    </source>
</evidence>
<dbReference type="PANTHER" id="PTHR11046">
    <property type="entry name" value="OLIGORIBONUCLEASE, MITOCHONDRIAL"/>
    <property type="match status" value="1"/>
</dbReference>
<gene>
    <name evidence="2" type="ORF">PoB_000795600</name>
</gene>
<dbReference type="PANTHER" id="PTHR11046:SF29">
    <property type="match status" value="1"/>
</dbReference>
<comment type="caution">
    <text evidence="2">The sequence shown here is derived from an EMBL/GenBank/DDBJ whole genome shotgun (WGS) entry which is preliminary data.</text>
</comment>
<dbReference type="AlphaFoldDB" id="A0AAV3YE51"/>
<keyword evidence="3" id="KW-1185">Reference proteome</keyword>
<dbReference type="Proteomes" id="UP000735302">
    <property type="component" value="Unassembled WGS sequence"/>
</dbReference>
<keyword evidence="1" id="KW-0540">Nuclease</keyword>
<dbReference type="GO" id="GO:0000175">
    <property type="term" value="F:3'-5'-RNA exonuclease activity"/>
    <property type="evidence" value="ECO:0007669"/>
    <property type="project" value="InterPro"/>
</dbReference>
<reference evidence="2 3" key="1">
    <citation type="journal article" date="2021" name="Elife">
        <title>Chloroplast acquisition without the gene transfer in kleptoplastic sea slugs, Plakobranchus ocellatus.</title>
        <authorList>
            <person name="Maeda T."/>
            <person name="Takahashi S."/>
            <person name="Yoshida T."/>
            <person name="Shimamura S."/>
            <person name="Takaki Y."/>
            <person name="Nagai Y."/>
            <person name="Toyoda A."/>
            <person name="Suzuki Y."/>
            <person name="Arimoto A."/>
            <person name="Ishii H."/>
            <person name="Satoh N."/>
            <person name="Nishiyama T."/>
            <person name="Hasebe M."/>
            <person name="Maruyama T."/>
            <person name="Minagawa J."/>
            <person name="Obokata J."/>
            <person name="Shigenobu S."/>
        </authorList>
    </citation>
    <scope>NUCLEOTIDE SEQUENCE [LARGE SCALE GENOMIC DNA]</scope>
</reference>
<protein>
    <submittedName>
        <fullName evidence="2">Nuclease harbi1</fullName>
    </submittedName>
</protein>
<dbReference type="EMBL" id="BLXT01000924">
    <property type="protein sequence ID" value="GFN81450.1"/>
    <property type="molecule type" value="Genomic_DNA"/>
</dbReference>
<accession>A0AAV3YE51</accession>
<dbReference type="InterPro" id="IPR022894">
    <property type="entry name" value="Oligoribonuclease"/>
</dbReference>
<sequence>MTDTIKALASEAIVVTERQLCDFVKGGKYDSMNVNDVVREEIRHCPLNNLIGESSFGDFDYDLSKRRHASLHNRSAVHVIKRNKTMKFLNKKSVAQQGRILSLARKFRQKYRQHNRDLEEKASSEIKRRFVFNQDKKIQKRLAEISKNANIIEAVQKQDGPCRSSQEVDDLLERLRGKSQKFITEAIKNEIRYQKVIAKKKLKFGTLEFMVQTLKNSFDSDIASN</sequence>
<name>A0AAV3YE51_9GAST</name>